<dbReference type="AlphaFoldDB" id="A0A9X1B6B6"/>
<dbReference type="EMBL" id="NRRY01000067">
    <property type="protein sequence ID" value="MBK1621313.1"/>
    <property type="molecule type" value="Genomic_DNA"/>
</dbReference>
<accession>A0A9X1B6B6</accession>
<feature type="domain" description="MEKHLA" evidence="1">
    <location>
        <begin position="14"/>
        <end position="153"/>
    </location>
</feature>
<comment type="caution">
    <text evidence="2">The sequence shown here is derived from an EMBL/GenBank/DDBJ whole genome shotgun (WGS) entry which is preliminary data.</text>
</comment>
<dbReference type="RefSeq" id="WP_200250003.1">
    <property type="nucleotide sequence ID" value="NZ_NRRY01000067.1"/>
</dbReference>
<keyword evidence="3" id="KW-1185">Reference proteome</keyword>
<sequence>MPSEPSPDNAFLIEHATLLCTNYRRLTGTDLLVAKADQSLAEALYQASFVVLSHGTEPDPIFNYANLSAQRLFEMTWTQITSLPSRLSAEPVSREERARLLAAVCERGFIDDYRGVRVSSSGRRFLIEQATVWTLTDAQGRPAGQAATFAKWVMR</sequence>
<reference evidence="2 3" key="1">
    <citation type="journal article" date="2020" name="Microorganisms">
        <title>Osmotic Adaptation and Compatible Solute Biosynthesis of Phototrophic Bacteria as Revealed from Genome Analyses.</title>
        <authorList>
            <person name="Imhoff J.F."/>
            <person name="Rahn T."/>
            <person name="Kunzel S."/>
            <person name="Keller A."/>
            <person name="Neulinger S.C."/>
        </authorList>
    </citation>
    <scope>NUCLEOTIDE SEQUENCE [LARGE SCALE GENOMIC DNA]</scope>
    <source>
        <strain evidence="2 3">DSM 25653</strain>
    </source>
</reference>
<name>A0A9X1B6B6_9GAMM</name>
<dbReference type="InterPro" id="IPR013978">
    <property type="entry name" value="MEKHLA"/>
</dbReference>
<protein>
    <submittedName>
        <fullName evidence="2">MEKHLA domain-containing protein</fullName>
    </submittedName>
</protein>
<dbReference type="Pfam" id="PF08670">
    <property type="entry name" value="MEKHLA"/>
    <property type="match status" value="1"/>
</dbReference>
<dbReference type="Proteomes" id="UP001138768">
    <property type="component" value="Unassembled WGS sequence"/>
</dbReference>
<evidence type="ECO:0000313" key="2">
    <source>
        <dbReference type="EMBL" id="MBK1621313.1"/>
    </source>
</evidence>
<gene>
    <name evidence="2" type="ORF">CKO42_23430</name>
</gene>
<evidence type="ECO:0000313" key="3">
    <source>
        <dbReference type="Proteomes" id="UP001138768"/>
    </source>
</evidence>
<proteinExistence type="predicted"/>
<evidence type="ECO:0000259" key="1">
    <source>
        <dbReference type="Pfam" id="PF08670"/>
    </source>
</evidence>
<organism evidence="2 3">
    <name type="scientific">Lamprobacter modestohalophilus</name>
    <dbReference type="NCBI Taxonomy" id="1064514"/>
    <lineage>
        <taxon>Bacteria</taxon>
        <taxon>Pseudomonadati</taxon>
        <taxon>Pseudomonadota</taxon>
        <taxon>Gammaproteobacteria</taxon>
        <taxon>Chromatiales</taxon>
        <taxon>Chromatiaceae</taxon>
        <taxon>Lamprobacter</taxon>
    </lineage>
</organism>